<dbReference type="RefSeq" id="WP_167204810.1">
    <property type="nucleotide sequence ID" value="NZ_CP050063.1"/>
</dbReference>
<dbReference type="Pfam" id="PF19078">
    <property type="entry name" value="Big_12"/>
    <property type="match status" value="1"/>
</dbReference>
<dbReference type="SUPFAM" id="SSF49313">
    <property type="entry name" value="Cadherin-like"/>
    <property type="match status" value="1"/>
</dbReference>
<dbReference type="SUPFAM" id="SSF69318">
    <property type="entry name" value="Integrin alpha N-terminal domain"/>
    <property type="match status" value="1"/>
</dbReference>
<dbReference type="InterPro" id="IPR013783">
    <property type="entry name" value="Ig-like_fold"/>
</dbReference>
<dbReference type="KEGG" id="spib:G8759_02235"/>
<dbReference type="Proteomes" id="UP000501802">
    <property type="component" value="Chromosome"/>
</dbReference>
<dbReference type="GO" id="GO:0005509">
    <property type="term" value="F:calcium ion binding"/>
    <property type="evidence" value="ECO:0007669"/>
    <property type="project" value="InterPro"/>
</dbReference>
<feature type="transmembrane region" description="Helical" evidence="2">
    <location>
        <begin position="21"/>
        <end position="41"/>
    </location>
</feature>
<evidence type="ECO:0000256" key="1">
    <source>
        <dbReference type="ARBA" id="ARBA00022729"/>
    </source>
</evidence>
<gene>
    <name evidence="4" type="ORF">G8759_02235</name>
</gene>
<keyword evidence="1" id="KW-0732">Signal</keyword>
<dbReference type="InterPro" id="IPR028994">
    <property type="entry name" value="Integrin_alpha_N"/>
</dbReference>
<name>A0A6G9AGE4_9BACT</name>
<dbReference type="PANTHER" id="PTHR46580">
    <property type="entry name" value="SENSOR KINASE-RELATED"/>
    <property type="match status" value="1"/>
</dbReference>
<dbReference type="InterPro" id="IPR006644">
    <property type="entry name" value="Cadg"/>
</dbReference>
<feature type="domain" description="Ig-like" evidence="3">
    <location>
        <begin position="383"/>
        <end position="464"/>
    </location>
</feature>
<dbReference type="Gene3D" id="2.60.40.10">
    <property type="entry name" value="Immunoglobulins"/>
    <property type="match status" value="4"/>
</dbReference>
<dbReference type="InterPro" id="IPR044048">
    <property type="entry name" value="Big_12"/>
</dbReference>
<evidence type="ECO:0000256" key="2">
    <source>
        <dbReference type="SAM" id="Phobius"/>
    </source>
</evidence>
<dbReference type="PANTHER" id="PTHR46580:SF2">
    <property type="entry name" value="MAM DOMAIN-CONTAINING PROTEIN"/>
    <property type="match status" value="1"/>
</dbReference>
<evidence type="ECO:0000259" key="3">
    <source>
        <dbReference type="PROSITE" id="PS50835"/>
    </source>
</evidence>
<protein>
    <recommendedName>
        <fullName evidence="3">Ig-like domain-containing protein</fullName>
    </recommendedName>
</protein>
<proteinExistence type="predicted"/>
<keyword evidence="2" id="KW-1133">Transmembrane helix</keyword>
<dbReference type="SMART" id="SM00736">
    <property type="entry name" value="CADG"/>
    <property type="match status" value="1"/>
</dbReference>
<keyword evidence="2" id="KW-0472">Membrane</keyword>
<dbReference type="SUPFAM" id="SSF48726">
    <property type="entry name" value="Immunoglobulin"/>
    <property type="match status" value="1"/>
</dbReference>
<accession>A0A6G9AGE4</accession>
<dbReference type="InterPro" id="IPR036179">
    <property type="entry name" value="Ig-like_dom_sf"/>
</dbReference>
<keyword evidence="2" id="KW-0812">Transmembrane</keyword>
<dbReference type="InterPro" id="IPR007110">
    <property type="entry name" value="Ig-like_dom"/>
</dbReference>
<evidence type="ECO:0000313" key="4">
    <source>
        <dbReference type="EMBL" id="QIP11531.1"/>
    </source>
</evidence>
<keyword evidence="5" id="KW-1185">Reference proteome</keyword>
<dbReference type="EMBL" id="CP050063">
    <property type="protein sequence ID" value="QIP11531.1"/>
    <property type="molecule type" value="Genomic_DNA"/>
</dbReference>
<dbReference type="PROSITE" id="PS50835">
    <property type="entry name" value="IG_LIKE"/>
    <property type="match status" value="1"/>
</dbReference>
<evidence type="ECO:0000313" key="5">
    <source>
        <dbReference type="Proteomes" id="UP000501802"/>
    </source>
</evidence>
<dbReference type="Gene3D" id="2.30.30.100">
    <property type="match status" value="5"/>
</dbReference>
<dbReference type="InterPro" id="IPR015919">
    <property type="entry name" value="Cadherin-like_sf"/>
</dbReference>
<dbReference type="Pfam" id="PF13517">
    <property type="entry name" value="FG-GAP_3"/>
    <property type="match status" value="2"/>
</dbReference>
<dbReference type="SMART" id="SM00409">
    <property type="entry name" value="IG"/>
    <property type="match status" value="1"/>
</dbReference>
<dbReference type="GO" id="GO:0016020">
    <property type="term" value="C:membrane"/>
    <property type="evidence" value="ECO:0007669"/>
    <property type="project" value="InterPro"/>
</dbReference>
<reference evidence="4 5" key="1">
    <citation type="submission" date="2020-03" db="EMBL/GenBank/DDBJ databases">
        <authorList>
            <person name="Kim M.K."/>
        </authorList>
    </citation>
    <scope>NUCLEOTIDE SEQUENCE [LARGE SCALE GENOMIC DNA]</scope>
    <source>
        <strain evidence="4 5">BT328</strain>
    </source>
</reference>
<dbReference type="InterPro" id="IPR003599">
    <property type="entry name" value="Ig_sub"/>
</dbReference>
<dbReference type="Pfam" id="PF05345">
    <property type="entry name" value="He_PIG"/>
    <property type="match status" value="1"/>
</dbReference>
<dbReference type="InterPro" id="IPR013517">
    <property type="entry name" value="FG-GAP"/>
</dbReference>
<organism evidence="4 5">
    <name type="scientific">Spirosoma aureum</name>
    <dbReference type="NCBI Taxonomy" id="2692134"/>
    <lineage>
        <taxon>Bacteria</taxon>
        <taxon>Pseudomonadati</taxon>
        <taxon>Bacteroidota</taxon>
        <taxon>Cytophagia</taxon>
        <taxon>Cytophagales</taxon>
        <taxon>Cytophagaceae</taxon>
        <taxon>Spirosoma</taxon>
    </lineage>
</organism>
<sequence length="1356" mass="138883">MASFLPFVYRQRLMTDCRTQVFWLACLLGGGFLITPSRLVAQCFLPATNYGVGSQPRSVTVRDVNADGFLDLISANNSSNNVSVLLGKVDGGFASAINYPVGNNPRSVVAGDVNGDGRPDLITANTTGNNVSVLLGNGAGSFAAAVNFPVGTAPSSVAMSDINADGHPDLITANTTSNTVSVLLGDGAGSFAVPVNYPVGDSPFSVCVGDVYGDGKISIVTANGFSDNVSILPGQGDGSFRPAVNWAVGSGPTGVVLSNINGDFNPDIITANSIDNSVTVLRGQLGGVFVRTNYPVGNVPFSVTVSDVNADGFLDLISANNFSDNVSVLLGNGAGSFAAASNYAVDNQPNFVVVSDLNADGRPDIITANGGSNNISVLYGSTPVVITQQPASSATVATGSNLRVPVGISGTPTSLQWYNQTGIVSGQTSATLTLNSVNISQSGSYSLVATSGCNSLTTNAFALTVVNPPSAPTVITPANGGVFADNTPECSGTAPANTTILVYIDNVLSGTTTAGQTGNWTYSPTTPLTEVVHTVHAIAQLNGLNSVLSNTNSFRIDTTPPETSFSTTPPLITNSTSAVFRFSNSEGGSTFQFSLDGSEYEQISFSNQPYSRLLEGEHTFRVRAVDVAGNVDPTPATYTWTIDTTPPSVSITSSAGPSGSSITGPVTLTIAFSEAVTDFVLSDIFVDIATLADLITMDNITYTVTLTPTSAGRINVGVQEERAQDAAGNPNLASFVYALQYTPGPSLSGFAPLSGTLCTGSPLTFTATVGNLTGAYTYTLTNGQDTPTIGSSSTGAFQQTLTASGSGSQSYTLTVSANGVNASASTTVQVNPLPQANLQNNGPITCAQTSVTLTANGGSTYSFSGPSGVIASLANTAIVNQQGVYSVTVVASSGCSATATTTVSSNTALAAPSLQASATSTSNQPISVTASGCGGTINWFPQGGAGQATGNIYTFSQPGNYTLTATCSVGSCTSPQASPVSLQILPGGFAITKVTMVNCTLIDEAKGGYQVQFTPQYTGQNSNPISFSVVNEMPTTTAPAPYSLKLYNDNPVITLVANQAGNPEARFAYNWLASCQTGNNPSSPPTTSGIPNQTILVGQAYQLQLTNYFSDPDGQSLTFSATGLPAGLSLTGSLISGTPSTSGVSSVQITALDPGGLPAQTSFQLTVNPMPSTPAGFTIVGVSTVSCEVVSAGQRRVTFTPQYGGVDNSPISFSVVNEMPATINPGPYSLNLYTDNPSITLSAKQGATTATYLYNWLAVCTAPTRVGVAEAGAGLQVTVLGNPVEGKSVEVEIRGIAGQAVQLNLVDMQGKVLHQQRLEEAASLERVSVPIGTGKGIILLHVNTTTEHQQVKLLKP</sequence>